<proteinExistence type="predicted"/>
<feature type="transmembrane region" description="Helical" evidence="1">
    <location>
        <begin position="83"/>
        <end position="106"/>
    </location>
</feature>
<reference evidence="2 3" key="1">
    <citation type="submission" date="2019-05" db="EMBL/GenBank/DDBJ databases">
        <title>Complete genome sequencing of Anaerostipes rhamnosivorans.</title>
        <authorList>
            <person name="Bui T.P.N."/>
            <person name="de Vos W.M."/>
        </authorList>
    </citation>
    <scope>NUCLEOTIDE SEQUENCE [LARGE SCALE GENOMIC DNA]</scope>
    <source>
        <strain evidence="2 3">1y2</strain>
    </source>
</reference>
<evidence type="ECO:0000313" key="2">
    <source>
        <dbReference type="EMBL" id="QCP33931.1"/>
    </source>
</evidence>
<keyword evidence="3" id="KW-1185">Reference proteome</keyword>
<accession>A0A4P8IBG5</accession>
<keyword evidence="1" id="KW-0472">Membrane</keyword>
<evidence type="ECO:0008006" key="4">
    <source>
        <dbReference type="Google" id="ProtNLM"/>
    </source>
</evidence>
<dbReference type="Proteomes" id="UP000298653">
    <property type="component" value="Chromosome"/>
</dbReference>
<dbReference type="OrthoDB" id="9815897at2"/>
<sequence length="115" mass="13202">MMDKIWTLIPAFPCVFKMVTHLYCPACGGTRAALAFIQMDFVTSLKCNPIFMYLVLVGGWVGIGALIRKAGRGTGSFFRFRMWMLYVGLVLFFGFGILRDIGLYFYHYDYLGDFY</sequence>
<dbReference type="EMBL" id="CP040058">
    <property type="protein sequence ID" value="QCP33931.1"/>
    <property type="molecule type" value="Genomic_DNA"/>
</dbReference>
<organism evidence="2 3">
    <name type="scientific">Anaerostipes rhamnosivorans</name>
    <dbReference type="NCBI Taxonomy" id="1229621"/>
    <lineage>
        <taxon>Bacteria</taxon>
        <taxon>Bacillati</taxon>
        <taxon>Bacillota</taxon>
        <taxon>Clostridia</taxon>
        <taxon>Lachnospirales</taxon>
        <taxon>Lachnospiraceae</taxon>
        <taxon>Anaerostipes</taxon>
    </lineage>
</organism>
<dbReference type="AlphaFoldDB" id="A0A4P8IBG5"/>
<dbReference type="Pfam" id="PF10825">
    <property type="entry name" value="DUF2752"/>
    <property type="match status" value="1"/>
</dbReference>
<evidence type="ECO:0000313" key="3">
    <source>
        <dbReference type="Proteomes" id="UP000298653"/>
    </source>
</evidence>
<dbReference type="KEGG" id="arf:AR1Y2_0477"/>
<keyword evidence="1" id="KW-1133">Transmembrane helix</keyword>
<evidence type="ECO:0000256" key="1">
    <source>
        <dbReference type="SAM" id="Phobius"/>
    </source>
</evidence>
<protein>
    <recommendedName>
        <fullName evidence="4">DUF2752 domain-containing protein</fullName>
    </recommendedName>
</protein>
<dbReference type="InterPro" id="IPR021215">
    <property type="entry name" value="DUF2752"/>
</dbReference>
<keyword evidence="1" id="KW-0812">Transmembrane</keyword>
<feature type="transmembrane region" description="Helical" evidence="1">
    <location>
        <begin position="50"/>
        <end position="71"/>
    </location>
</feature>
<name>A0A4P8IBG5_9FIRM</name>
<gene>
    <name evidence="2" type="ORF">AR1Y2_0477</name>
</gene>
<dbReference type="RefSeq" id="WP_137327536.1">
    <property type="nucleotide sequence ID" value="NZ_CP040058.1"/>
</dbReference>